<feature type="compositionally biased region" description="Low complexity" evidence="1">
    <location>
        <begin position="16"/>
        <end position="27"/>
    </location>
</feature>
<feature type="region of interest" description="Disordered" evidence="1">
    <location>
        <begin position="281"/>
        <end position="302"/>
    </location>
</feature>
<feature type="compositionally biased region" description="Basic and acidic residues" evidence="1">
    <location>
        <begin position="200"/>
        <end position="221"/>
    </location>
</feature>
<dbReference type="AlphaFoldDB" id="A0AAW1S9I1"/>
<evidence type="ECO:0000313" key="2">
    <source>
        <dbReference type="EMBL" id="KAK9843090.1"/>
    </source>
</evidence>
<proteinExistence type="predicted"/>
<evidence type="ECO:0000313" key="3">
    <source>
        <dbReference type="Proteomes" id="UP001438707"/>
    </source>
</evidence>
<protein>
    <submittedName>
        <fullName evidence="2">Uncharacterized protein</fullName>
    </submittedName>
</protein>
<name>A0AAW1S9I1_9CHLO</name>
<feature type="compositionally biased region" description="Basic and acidic residues" evidence="1">
    <location>
        <begin position="57"/>
        <end position="69"/>
    </location>
</feature>
<sequence>MDGRHDHDRRHRGRSSRQQQASSQARGRWGDVPPVPEPAAPKPADKDFRYMQSSRPTSERYSQHDDRRTSRPPKRARTSDSRPSGYRHDETGRHNNGHNRWDRHEPHAATDRHRPSVASHEHKSEDVNPSLGRVARHARPTERSRNQAAEQQQAKDVRSDPSRGQEKGERLRATFPEAVHPQLGSNAIWQLTPDYTHQREHIRPQGHSDGRTARHPGHEIGARVQPWTQHGRGFQEEQPHDRQIWPPEAQRGWRSEAPWGQTGRARDPFRKASWSHDMFEEINRSPPRVPDPSGPLMTQTALRGASTIDAVVKAPATS</sequence>
<feature type="compositionally biased region" description="Basic and acidic residues" evidence="1">
    <location>
        <begin position="233"/>
        <end position="243"/>
    </location>
</feature>
<dbReference type="Proteomes" id="UP001438707">
    <property type="component" value="Unassembled WGS sequence"/>
</dbReference>
<organism evidence="2 3">
    <name type="scientific">Apatococcus lobatus</name>
    <dbReference type="NCBI Taxonomy" id="904363"/>
    <lineage>
        <taxon>Eukaryota</taxon>
        <taxon>Viridiplantae</taxon>
        <taxon>Chlorophyta</taxon>
        <taxon>core chlorophytes</taxon>
        <taxon>Trebouxiophyceae</taxon>
        <taxon>Chlorellales</taxon>
        <taxon>Chlorellaceae</taxon>
        <taxon>Apatococcus</taxon>
    </lineage>
</organism>
<evidence type="ECO:0000256" key="1">
    <source>
        <dbReference type="SAM" id="MobiDB-lite"/>
    </source>
</evidence>
<comment type="caution">
    <text evidence="2">The sequence shown here is derived from an EMBL/GenBank/DDBJ whole genome shotgun (WGS) entry which is preliminary data.</text>
</comment>
<dbReference type="EMBL" id="JALJOS010000002">
    <property type="protein sequence ID" value="KAK9843090.1"/>
    <property type="molecule type" value="Genomic_DNA"/>
</dbReference>
<feature type="region of interest" description="Disordered" evidence="1">
    <location>
        <begin position="1"/>
        <end position="179"/>
    </location>
</feature>
<accession>A0AAW1S9I1</accession>
<feature type="compositionally biased region" description="Basic and acidic residues" evidence="1">
    <location>
        <begin position="153"/>
        <end position="172"/>
    </location>
</feature>
<reference evidence="2 3" key="1">
    <citation type="journal article" date="2024" name="Nat. Commun.">
        <title>Phylogenomics reveals the evolutionary origins of lichenization in chlorophyte algae.</title>
        <authorList>
            <person name="Puginier C."/>
            <person name="Libourel C."/>
            <person name="Otte J."/>
            <person name="Skaloud P."/>
            <person name="Haon M."/>
            <person name="Grisel S."/>
            <person name="Petersen M."/>
            <person name="Berrin J.G."/>
            <person name="Delaux P.M."/>
            <person name="Dal Grande F."/>
            <person name="Keller J."/>
        </authorList>
    </citation>
    <scope>NUCLEOTIDE SEQUENCE [LARGE SCALE GENOMIC DNA]</scope>
    <source>
        <strain evidence="2 3">SAG 2145</strain>
    </source>
</reference>
<feature type="compositionally biased region" description="Basic and acidic residues" evidence="1">
    <location>
        <begin position="86"/>
        <end position="126"/>
    </location>
</feature>
<keyword evidence="3" id="KW-1185">Reference proteome</keyword>
<feature type="region of interest" description="Disordered" evidence="1">
    <location>
        <begin position="200"/>
        <end position="268"/>
    </location>
</feature>
<gene>
    <name evidence="2" type="ORF">WJX74_006822</name>
</gene>